<feature type="transmembrane region" description="Helical" evidence="7">
    <location>
        <begin position="178"/>
        <end position="198"/>
    </location>
</feature>
<proteinExistence type="inferred from homology"/>
<evidence type="ECO:0000256" key="1">
    <source>
        <dbReference type="ARBA" id="ARBA00004651"/>
    </source>
</evidence>
<dbReference type="PANTHER" id="PTHR43163:SF6">
    <property type="entry name" value="DIPEPTIDE TRANSPORT SYSTEM PERMEASE PROTEIN DPPB-RELATED"/>
    <property type="match status" value="1"/>
</dbReference>
<evidence type="ECO:0000256" key="6">
    <source>
        <dbReference type="ARBA" id="ARBA00023136"/>
    </source>
</evidence>
<dbReference type="InterPro" id="IPR000515">
    <property type="entry name" value="MetI-like"/>
</dbReference>
<dbReference type="Pfam" id="PF19300">
    <property type="entry name" value="BPD_transp_1_N"/>
    <property type="match status" value="1"/>
</dbReference>
<feature type="transmembrane region" description="Helical" evidence="7">
    <location>
        <begin position="12"/>
        <end position="30"/>
    </location>
</feature>
<accession>A0A937RJ73</accession>
<keyword evidence="3" id="KW-1003">Cell membrane</keyword>
<evidence type="ECO:0000256" key="3">
    <source>
        <dbReference type="ARBA" id="ARBA00022475"/>
    </source>
</evidence>
<dbReference type="Proteomes" id="UP000604475">
    <property type="component" value="Unassembled WGS sequence"/>
</dbReference>
<dbReference type="AlphaFoldDB" id="A0A937RJ73"/>
<evidence type="ECO:0000256" key="4">
    <source>
        <dbReference type="ARBA" id="ARBA00022692"/>
    </source>
</evidence>
<name>A0A937RJ73_9ACTN</name>
<comment type="similarity">
    <text evidence="7">Belongs to the binding-protein-dependent transport system permease family.</text>
</comment>
<dbReference type="Gene3D" id="1.10.3720.10">
    <property type="entry name" value="MetI-like"/>
    <property type="match status" value="1"/>
</dbReference>
<dbReference type="PANTHER" id="PTHR43163">
    <property type="entry name" value="DIPEPTIDE TRANSPORT SYSTEM PERMEASE PROTEIN DPPB-RELATED"/>
    <property type="match status" value="1"/>
</dbReference>
<dbReference type="InterPro" id="IPR045621">
    <property type="entry name" value="BPD_transp_1_N"/>
</dbReference>
<comment type="caution">
    <text evidence="10">The sequence shown here is derived from an EMBL/GenBank/DDBJ whole genome shotgun (WGS) entry which is preliminary data.</text>
</comment>
<feature type="transmembrane region" description="Helical" evidence="7">
    <location>
        <begin position="104"/>
        <end position="124"/>
    </location>
</feature>
<dbReference type="GO" id="GO:0005886">
    <property type="term" value="C:plasma membrane"/>
    <property type="evidence" value="ECO:0007669"/>
    <property type="project" value="UniProtKB-SubCell"/>
</dbReference>
<keyword evidence="6 7" id="KW-0472">Membrane</keyword>
<feature type="transmembrane region" description="Helical" evidence="7">
    <location>
        <begin position="278"/>
        <end position="297"/>
    </location>
</feature>
<protein>
    <submittedName>
        <fullName evidence="10">ABC transporter permease</fullName>
    </submittedName>
</protein>
<feature type="transmembrane region" description="Helical" evidence="7">
    <location>
        <begin position="136"/>
        <end position="158"/>
    </location>
</feature>
<gene>
    <name evidence="10" type="ORF">I7412_07185</name>
</gene>
<feature type="region of interest" description="Disordered" evidence="8">
    <location>
        <begin position="312"/>
        <end position="351"/>
    </location>
</feature>
<keyword evidence="4 7" id="KW-0812">Transmembrane</keyword>
<evidence type="ECO:0000256" key="5">
    <source>
        <dbReference type="ARBA" id="ARBA00022989"/>
    </source>
</evidence>
<dbReference type="InterPro" id="IPR035906">
    <property type="entry name" value="MetI-like_sf"/>
</dbReference>
<dbReference type="PROSITE" id="PS50928">
    <property type="entry name" value="ABC_TM1"/>
    <property type="match status" value="1"/>
</dbReference>
<dbReference type="CDD" id="cd06261">
    <property type="entry name" value="TM_PBP2"/>
    <property type="match status" value="1"/>
</dbReference>
<evidence type="ECO:0000313" key="11">
    <source>
        <dbReference type="Proteomes" id="UP000604475"/>
    </source>
</evidence>
<sequence length="351" mass="37086">MWWYVVRRVAQAVGVLWAAYTVSFLVLDFLPGDPVSAMAGAGMDSTPADPAQLEALRQEYGFDKPVLAQYFDYLFRALRGDFGDSVAAGRSVTSVLSAALPQTLQLTGLGMALAAVFGTTLAVVATYTRWRWLRQLLLSLPSVGVSVPAFWIGLMLVQLFSFRVRLFPAFGNDGLRGLILPAVTMAIPTGAMVGQVLAKSLLATLDEPYVQTAWAKGAGRVRVHLRHALRNACLPALTVLGVLVGQLMANAVVIETVFSRNGVGRVTAAAVTAQDIPVVQAVVVLGALVFVTVNLIVDLLYPLIDPRIVVGGSGRSRPTRRKDIPTDTISGGGAPISPVAGIGGPVPGSAR</sequence>
<evidence type="ECO:0000256" key="2">
    <source>
        <dbReference type="ARBA" id="ARBA00022448"/>
    </source>
</evidence>
<feature type="domain" description="ABC transmembrane type-1" evidence="9">
    <location>
        <begin position="100"/>
        <end position="301"/>
    </location>
</feature>
<evidence type="ECO:0000256" key="7">
    <source>
        <dbReference type="RuleBase" id="RU363032"/>
    </source>
</evidence>
<keyword evidence="2 7" id="KW-0813">Transport</keyword>
<organism evidence="10 11">
    <name type="scientific">Frankia nepalensis</name>
    <dbReference type="NCBI Taxonomy" id="1836974"/>
    <lineage>
        <taxon>Bacteria</taxon>
        <taxon>Bacillati</taxon>
        <taxon>Actinomycetota</taxon>
        <taxon>Actinomycetes</taxon>
        <taxon>Frankiales</taxon>
        <taxon>Frankiaceae</taxon>
        <taxon>Frankia</taxon>
    </lineage>
</organism>
<dbReference type="EMBL" id="JAEACQ010000153">
    <property type="protein sequence ID" value="MBL7626951.1"/>
    <property type="molecule type" value="Genomic_DNA"/>
</dbReference>
<keyword evidence="5 7" id="KW-1133">Transmembrane helix</keyword>
<dbReference type="Pfam" id="PF00528">
    <property type="entry name" value="BPD_transp_1"/>
    <property type="match status" value="1"/>
</dbReference>
<dbReference type="RefSeq" id="WP_203002812.1">
    <property type="nucleotide sequence ID" value="NZ_JADWYU010000197.1"/>
</dbReference>
<reference evidence="10" key="1">
    <citation type="submission" date="2020-12" db="EMBL/GenBank/DDBJ databases">
        <title>Genomic characterization of non-nitrogen-fixing Frankia strains.</title>
        <authorList>
            <person name="Carlos-Shanley C."/>
            <person name="Guerra T."/>
            <person name="Hahn D."/>
        </authorList>
    </citation>
    <scope>NUCLEOTIDE SEQUENCE</scope>
    <source>
        <strain evidence="10">CN6</strain>
    </source>
</reference>
<evidence type="ECO:0000313" key="10">
    <source>
        <dbReference type="EMBL" id="MBL7626951.1"/>
    </source>
</evidence>
<feature type="transmembrane region" description="Helical" evidence="7">
    <location>
        <begin position="232"/>
        <end position="258"/>
    </location>
</feature>
<evidence type="ECO:0000256" key="8">
    <source>
        <dbReference type="SAM" id="MobiDB-lite"/>
    </source>
</evidence>
<comment type="subcellular location">
    <subcellularLocation>
        <location evidence="1 7">Cell membrane</location>
        <topology evidence="1 7">Multi-pass membrane protein</topology>
    </subcellularLocation>
</comment>
<dbReference type="SUPFAM" id="SSF161098">
    <property type="entry name" value="MetI-like"/>
    <property type="match status" value="1"/>
</dbReference>
<evidence type="ECO:0000259" key="9">
    <source>
        <dbReference type="PROSITE" id="PS50928"/>
    </source>
</evidence>
<keyword evidence="11" id="KW-1185">Reference proteome</keyword>
<feature type="compositionally biased region" description="Gly residues" evidence="8">
    <location>
        <begin position="341"/>
        <end position="351"/>
    </location>
</feature>
<dbReference type="GO" id="GO:0055085">
    <property type="term" value="P:transmembrane transport"/>
    <property type="evidence" value="ECO:0007669"/>
    <property type="project" value="InterPro"/>
</dbReference>